<dbReference type="PROSITE" id="PS00198">
    <property type="entry name" value="4FE4S_FER_1"/>
    <property type="match status" value="1"/>
</dbReference>
<feature type="binding site" evidence="12">
    <location>
        <position position="124"/>
    </location>
    <ligand>
        <name>[4Fe-4S] cluster</name>
        <dbReference type="ChEBI" id="CHEBI:49883"/>
        <label>2</label>
    </ligand>
</feature>
<evidence type="ECO:0000259" key="13">
    <source>
        <dbReference type="PROSITE" id="PS51379"/>
    </source>
</evidence>
<dbReference type="Gene3D" id="3.30.70.3270">
    <property type="match status" value="1"/>
</dbReference>
<comment type="function">
    <text evidence="12">NDH-1 shuttles electrons from NADH, via FMN and iron-sulfur (Fe-S) centers, to quinones in the respiratory chain. The immediate electron acceptor for the enzyme in this species is believed to be ubiquinone. Couples the redox reaction to proton translocation (for every two electrons transferred, four hydrogen ions are translocated across the cytoplasmic membrane), and thus conserves the redox energy in a proton gradient.</text>
</comment>
<dbReference type="InterPro" id="IPR017900">
    <property type="entry name" value="4Fe4S_Fe_S_CS"/>
</dbReference>
<comment type="similarity">
    <text evidence="12">Belongs to the complex I 23 kDa subunit family.</text>
</comment>
<dbReference type="EC" id="7.1.1.-" evidence="12"/>
<evidence type="ECO:0000256" key="4">
    <source>
        <dbReference type="ARBA" id="ARBA00022723"/>
    </source>
</evidence>
<keyword evidence="9 12" id="KW-0520">NAD</keyword>
<dbReference type="PROSITE" id="PS51379">
    <property type="entry name" value="4FE4S_FER_2"/>
    <property type="match status" value="2"/>
</dbReference>
<evidence type="ECO:0000256" key="11">
    <source>
        <dbReference type="ARBA" id="ARBA00023136"/>
    </source>
</evidence>
<keyword evidence="6 12" id="KW-1278">Translocase</keyword>
<feature type="binding site" evidence="12">
    <location>
        <position position="85"/>
    </location>
    <ligand>
        <name>[4Fe-4S] cluster</name>
        <dbReference type="ChEBI" id="CHEBI:49883"/>
        <label>1</label>
    </ligand>
</feature>
<keyword evidence="10 12" id="KW-0830">Ubiquinone</keyword>
<comment type="caution">
    <text evidence="14">The sequence shown here is derived from an EMBL/GenBank/DDBJ whole genome shotgun (WGS) entry which is preliminary data.</text>
</comment>
<keyword evidence="4 12" id="KW-0479">Metal-binding</keyword>
<evidence type="ECO:0000256" key="7">
    <source>
        <dbReference type="ARBA" id="ARBA00023004"/>
    </source>
</evidence>
<reference evidence="14" key="1">
    <citation type="submission" date="2017-07" db="EMBL/GenBank/DDBJ databases">
        <title>The cable genome - Insights into the physiology and evolution of filamentous bacteria capable of sulfide oxidation via long distance electron transfer.</title>
        <authorList>
            <person name="Thorup C."/>
            <person name="Bjerg J.T."/>
            <person name="Schreiber L."/>
            <person name="Nielsen L.P."/>
            <person name="Kjeldsen K.U."/>
            <person name="Boesen T."/>
            <person name="Boggild A."/>
            <person name="Meysman F."/>
            <person name="Geelhoed J."/>
            <person name="Schramm A."/>
        </authorList>
    </citation>
    <scope>NUCLEOTIDE SEQUENCE [LARGE SCALE GENOMIC DNA]</scope>
    <source>
        <strain evidence="14">GS</strain>
    </source>
</reference>
<evidence type="ECO:0000256" key="5">
    <source>
        <dbReference type="ARBA" id="ARBA00022737"/>
    </source>
</evidence>
<keyword evidence="2 12" id="KW-0004">4Fe-4S</keyword>
<comment type="subcellular location">
    <subcellularLocation>
        <location evidence="12">Cell membrane</location>
        <topology evidence="12">Peripheral membrane protein</topology>
    </subcellularLocation>
</comment>
<keyword evidence="8 12" id="KW-0411">Iron-sulfur</keyword>
<keyword evidence="11 12" id="KW-0472">Membrane</keyword>
<feature type="domain" description="4Fe-4S ferredoxin-type" evidence="13">
    <location>
        <begin position="67"/>
        <end position="99"/>
    </location>
</feature>
<keyword evidence="3 12" id="KW-0874">Quinone</keyword>
<keyword evidence="7 12" id="KW-0408">Iron</keyword>
<feature type="binding site" evidence="12">
    <location>
        <position position="89"/>
    </location>
    <ligand>
        <name>[4Fe-4S] cluster</name>
        <dbReference type="ChEBI" id="CHEBI:49883"/>
        <label>2</label>
    </ligand>
</feature>
<dbReference type="PANTHER" id="PTHR10849">
    <property type="entry name" value="NADH DEHYDROGENASE UBIQUINONE IRON-SULFUR PROTEIN 8, MITOCHONDRIAL"/>
    <property type="match status" value="1"/>
</dbReference>
<dbReference type="Pfam" id="PF12838">
    <property type="entry name" value="Fer4_7"/>
    <property type="match status" value="1"/>
</dbReference>
<organism evidence="14 15">
    <name type="scientific">Candidatus Electronema aureum</name>
    <dbReference type="NCBI Taxonomy" id="2005002"/>
    <lineage>
        <taxon>Bacteria</taxon>
        <taxon>Pseudomonadati</taxon>
        <taxon>Thermodesulfobacteriota</taxon>
        <taxon>Desulfobulbia</taxon>
        <taxon>Desulfobulbales</taxon>
        <taxon>Desulfobulbaceae</taxon>
        <taxon>Candidatus Electronema</taxon>
    </lineage>
</organism>
<dbReference type="HAMAP" id="MF_01351">
    <property type="entry name" value="NDH1_NuoI"/>
    <property type="match status" value="1"/>
</dbReference>
<dbReference type="SUPFAM" id="SSF54862">
    <property type="entry name" value="4Fe-4S ferredoxins"/>
    <property type="match status" value="1"/>
</dbReference>
<dbReference type="GO" id="GO:0050136">
    <property type="term" value="F:NADH dehydrogenase (quinone) (non-electrogenic) activity"/>
    <property type="evidence" value="ECO:0007669"/>
    <property type="project" value="UniProtKB-UniRule"/>
</dbReference>
<feature type="binding site" evidence="12">
    <location>
        <position position="128"/>
    </location>
    <ligand>
        <name>[4Fe-4S] cluster</name>
        <dbReference type="ChEBI" id="CHEBI:49883"/>
        <label>1</label>
    </ligand>
</feature>
<evidence type="ECO:0000256" key="6">
    <source>
        <dbReference type="ARBA" id="ARBA00022967"/>
    </source>
</evidence>
<keyword evidence="1 12" id="KW-1003">Cell membrane</keyword>
<dbReference type="GO" id="GO:0005886">
    <property type="term" value="C:plasma membrane"/>
    <property type="evidence" value="ECO:0007669"/>
    <property type="project" value="UniProtKB-SubCell"/>
</dbReference>
<feature type="binding site" evidence="12">
    <location>
        <position position="79"/>
    </location>
    <ligand>
        <name>[4Fe-4S] cluster</name>
        <dbReference type="ChEBI" id="CHEBI:49883"/>
        <label>1</label>
    </ligand>
</feature>
<dbReference type="EMBL" id="NQJD01000003">
    <property type="protein sequence ID" value="TAA75825.1"/>
    <property type="molecule type" value="Genomic_DNA"/>
</dbReference>
<evidence type="ECO:0000313" key="14">
    <source>
        <dbReference type="EMBL" id="TAA75825.1"/>
    </source>
</evidence>
<dbReference type="GO" id="GO:0048038">
    <property type="term" value="F:quinone binding"/>
    <property type="evidence" value="ECO:0007669"/>
    <property type="project" value="UniProtKB-KW"/>
</dbReference>
<comment type="cofactor">
    <cofactor evidence="12">
        <name>[4Fe-4S] cluster</name>
        <dbReference type="ChEBI" id="CHEBI:49883"/>
    </cofactor>
    <text evidence="12">Binds 2 [4Fe-4S] clusters per subunit.</text>
</comment>
<protein>
    <recommendedName>
        <fullName evidence="12">NADH-quinone oxidoreductase subunit I</fullName>
        <ecNumber evidence="12">7.1.1.-</ecNumber>
    </recommendedName>
    <alternativeName>
        <fullName evidence="12">NADH dehydrogenase I subunit I</fullName>
    </alternativeName>
    <alternativeName>
        <fullName evidence="12">NDH-1 subunit I</fullName>
    </alternativeName>
</protein>
<comment type="catalytic activity">
    <reaction evidence="12">
        <text>a quinone + NADH + 5 H(+)(in) = a quinol + NAD(+) + 4 H(+)(out)</text>
        <dbReference type="Rhea" id="RHEA:57888"/>
        <dbReference type="ChEBI" id="CHEBI:15378"/>
        <dbReference type="ChEBI" id="CHEBI:24646"/>
        <dbReference type="ChEBI" id="CHEBI:57540"/>
        <dbReference type="ChEBI" id="CHEBI:57945"/>
        <dbReference type="ChEBI" id="CHEBI:132124"/>
    </reaction>
</comment>
<dbReference type="InterPro" id="IPR010226">
    <property type="entry name" value="NADH_quinone_OxRdtase_chainI"/>
</dbReference>
<feature type="domain" description="4Fe-4S ferredoxin-type" evidence="13">
    <location>
        <begin position="109"/>
        <end position="138"/>
    </location>
</feature>
<evidence type="ECO:0000256" key="10">
    <source>
        <dbReference type="ARBA" id="ARBA00023075"/>
    </source>
</evidence>
<evidence type="ECO:0000256" key="1">
    <source>
        <dbReference type="ARBA" id="ARBA00022475"/>
    </source>
</evidence>
<evidence type="ECO:0000256" key="3">
    <source>
        <dbReference type="ARBA" id="ARBA00022719"/>
    </source>
</evidence>
<dbReference type="GO" id="GO:0051539">
    <property type="term" value="F:4 iron, 4 sulfur cluster binding"/>
    <property type="evidence" value="ECO:0007669"/>
    <property type="project" value="UniProtKB-KW"/>
</dbReference>
<evidence type="ECO:0000313" key="15">
    <source>
        <dbReference type="Proteomes" id="UP000316238"/>
    </source>
</evidence>
<dbReference type="InterPro" id="IPR017896">
    <property type="entry name" value="4Fe4S_Fe-S-bd"/>
</dbReference>
<gene>
    <name evidence="12" type="primary">nuoI</name>
    <name evidence="14" type="ORF">CDV28_10364</name>
</gene>
<comment type="subunit">
    <text evidence="12">NDH-1 is composed of 14 different subunits. Subunits NuoA, H, J, K, L, M, N constitute the membrane sector of the complex.</text>
</comment>
<evidence type="ECO:0000256" key="9">
    <source>
        <dbReference type="ARBA" id="ARBA00023027"/>
    </source>
</evidence>
<feature type="binding site" evidence="12">
    <location>
        <position position="82"/>
    </location>
    <ligand>
        <name>[4Fe-4S] cluster</name>
        <dbReference type="ChEBI" id="CHEBI:49883"/>
        <label>1</label>
    </ligand>
</feature>
<name>A0A521G484_9BACT</name>
<feature type="binding site" evidence="12">
    <location>
        <position position="121"/>
    </location>
    <ligand>
        <name>[4Fe-4S] cluster</name>
        <dbReference type="ChEBI" id="CHEBI:49883"/>
        <label>2</label>
    </ligand>
</feature>
<evidence type="ECO:0000256" key="2">
    <source>
        <dbReference type="ARBA" id="ARBA00022485"/>
    </source>
</evidence>
<feature type="binding site" evidence="12">
    <location>
        <position position="118"/>
    </location>
    <ligand>
        <name>[4Fe-4S] cluster</name>
        <dbReference type="ChEBI" id="CHEBI:49883"/>
        <label>2</label>
    </ligand>
</feature>
<keyword evidence="15" id="KW-1185">Reference proteome</keyword>
<dbReference type="GO" id="GO:0005506">
    <property type="term" value="F:iron ion binding"/>
    <property type="evidence" value="ECO:0007669"/>
    <property type="project" value="UniProtKB-UniRule"/>
</dbReference>
<dbReference type="AlphaFoldDB" id="A0A521G484"/>
<proteinExistence type="inferred from homology"/>
<dbReference type="PANTHER" id="PTHR10849:SF24">
    <property type="entry name" value="NADH-QUINONE OXIDOREDUCTASE SUBUNIT I 2"/>
    <property type="match status" value="1"/>
</dbReference>
<evidence type="ECO:0000256" key="12">
    <source>
        <dbReference type="HAMAP-Rule" id="MF_01351"/>
    </source>
</evidence>
<evidence type="ECO:0000256" key="8">
    <source>
        <dbReference type="ARBA" id="ARBA00023014"/>
    </source>
</evidence>
<dbReference type="Proteomes" id="UP000316238">
    <property type="component" value="Unassembled WGS sequence"/>
</dbReference>
<sequence>MKATATKENVLEFVSRYVHKTVSGFYTLTKGMDITIKYFFNPKSAITQEYPENRETLKMFDRFRGHLHMPHDENGRNACTACGICEKACPNGTISVLATKDLAGKKVLGKYIYRLSQCTFCGLCVEACPFGAITLGKNFELAVYDRNELTWVLNKPENTSQGAC</sequence>
<accession>A0A521G484</accession>
<keyword evidence="5" id="KW-0677">Repeat</keyword>